<dbReference type="EMBL" id="JBHRZH010000015">
    <property type="protein sequence ID" value="MFC3762577.1"/>
    <property type="molecule type" value="Genomic_DNA"/>
</dbReference>
<proteinExistence type="predicted"/>
<organism evidence="7 8">
    <name type="scientific">Tenggerimyces flavus</name>
    <dbReference type="NCBI Taxonomy" id="1708749"/>
    <lineage>
        <taxon>Bacteria</taxon>
        <taxon>Bacillati</taxon>
        <taxon>Actinomycetota</taxon>
        <taxon>Actinomycetes</taxon>
        <taxon>Propionibacteriales</taxon>
        <taxon>Nocardioidaceae</taxon>
        <taxon>Tenggerimyces</taxon>
    </lineage>
</organism>
<dbReference type="Pfam" id="PF07584">
    <property type="entry name" value="BatA"/>
    <property type="match status" value="1"/>
</dbReference>
<keyword evidence="8" id="KW-1185">Reference proteome</keyword>
<accession>A0ABV7YCC1</accession>
<evidence type="ECO:0000256" key="2">
    <source>
        <dbReference type="ARBA" id="ARBA00022692"/>
    </source>
</evidence>
<feature type="transmembrane region" description="Helical" evidence="5">
    <location>
        <begin position="58"/>
        <end position="77"/>
    </location>
</feature>
<dbReference type="InterPro" id="IPR050768">
    <property type="entry name" value="UPF0353/GerABKA_families"/>
</dbReference>
<keyword evidence="2 5" id="KW-0812">Transmembrane</keyword>
<dbReference type="InterPro" id="IPR036465">
    <property type="entry name" value="vWFA_dom_sf"/>
</dbReference>
<dbReference type="InterPro" id="IPR024163">
    <property type="entry name" value="Aerotolerance_reg_N"/>
</dbReference>
<reference evidence="8" key="1">
    <citation type="journal article" date="2019" name="Int. J. Syst. Evol. Microbiol.">
        <title>The Global Catalogue of Microorganisms (GCM) 10K type strain sequencing project: providing services to taxonomists for standard genome sequencing and annotation.</title>
        <authorList>
            <consortium name="The Broad Institute Genomics Platform"/>
            <consortium name="The Broad Institute Genome Sequencing Center for Infectious Disease"/>
            <person name="Wu L."/>
            <person name="Ma J."/>
        </authorList>
    </citation>
    <scope>NUCLEOTIDE SEQUENCE [LARGE SCALE GENOMIC DNA]</scope>
    <source>
        <strain evidence="8">CGMCC 4.7241</strain>
    </source>
</reference>
<feature type="transmembrane region" description="Helical" evidence="5">
    <location>
        <begin position="291"/>
        <end position="312"/>
    </location>
</feature>
<evidence type="ECO:0000256" key="5">
    <source>
        <dbReference type="SAM" id="Phobius"/>
    </source>
</evidence>
<dbReference type="RefSeq" id="WP_205118863.1">
    <property type="nucleotide sequence ID" value="NZ_JAFBCM010000001.1"/>
</dbReference>
<dbReference type="InterPro" id="IPR002035">
    <property type="entry name" value="VWF_A"/>
</dbReference>
<dbReference type="PROSITE" id="PS50234">
    <property type="entry name" value="VWFA"/>
    <property type="match status" value="1"/>
</dbReference>
<dbReference type="Proteomes" id="UP001595699">
    <property type="component" value="Unassembled WGS sequence"/>
</dbReference>
<evidence type="ECO:0000259" key="6">
    <source>
        <dbReference type="PROSITE" id="PS50234"/>
    </source>
</evidence>
<evidence type="ECO:0000256" key="4">
    <source>
        <dbReference type="ARBA" id="ARBA00023136"/>
    </source>
</evidence>
<name>A0ABV7YCC1_9ACTN</name>
<gene>
    <name evidence="7" type="ORF">ACFOUW_17170</name>
</gene>
<sequence>MTFQQPLWLWLLLVAAALAVAYVFAQRRRSRYAVRFATLPMLERVAPTRPGWRRHLPAFAFLAALVVLTLAIARPVAEVRVPRERATVIVAFDVSNSMMATDVSPSRLEVAKQAAVDFVQNMPEKFNVGLVSFARTATIVTRPTTDHAATASALQTLSITESTAIGEAVFSSLESISSLDAQSAEDPPPARIILLSDGANTSGRPIEEAAAAARTANVPVSTIAFGTPDGSIELEGRSLPVPADEASLEGLAADTGGSFYQAASGDELSSVYADLESSIGWTTEPREITSIVAGVALAAAVLAGLFSLLWFARLP</sequence>
<evidence type="ECO:0000313" key="7">
    <source>
        <dbReference type="EMBL" id="MFC3762577.1"/>
    </source>
</evidence>
<feature type="domain" description="VWFA" evidence="6">
    <location>
        <begin position="87"/>
        <end position="275"/>
    </location>
</feature>
<keyword evidence="4 5" id="KW-0472">Membrane</keyword>
<comment type="caution">
    <text evidence="7">The sequence shown here is derived from an EMBL/GenBank/DDBJ whole genome shotgun (WGS) entry which is preliminary data.</text>
</comment>
<dbReference type="SMART" id="SM00327">
    <property type="entry name" value="VWA"/>
    <property type="match status" value="1"/>
</dbReference>
<keyword evidence="1" id="KW-1003">Cell membrane</keyword>
<evidence type="ECO:0000256" key="3">
    <source>
        <dbReference type="ARBA" id="ARBA00022989"/>
    </source>
</evidence>
<dbReference type="SUPFAM" id="SSF53300">
    <property type="entry name" value="vWA-like"/>
    <property type="match status" value="1"/>
</dbReference>
<protein>
    <submittedName>
        <fullName evidence="7">VWA domain-containing protein</fullName>
    </submittedName>
</protein>
<dbReference type="PANTHER" id="PTHR22550:SF5">
    <property type="entry name" value="LEUCINE ZIPPER PROTEIN 4"/>
    <property type="match status" value="1"/>
</dbReference>
<dbReference type="PANTHER" id="PTHR22550">
    <property type="entry name" value="SPORE GERMINATION PROTEIN"/>
    <property type="match status" value="1"/>
</dbReference>
<keyword evidence="3 5" id="KW-1133">Transmembrane helix</keyword>
<dbReference type="Pfam" id="PF13519">
    <property type="entry name" value="VWA_2"/>
    <property type="match status" value="1"/>
</dbReference>
<evidence type="ECO:0000313" key="8">
    <source>
        <dbReference type="Proteomes" id="UP001595699"/>
    </source>
</evidence>
<dbReference type="Gene3D" id="3.40.50.410">
    <property type="entry name" value="von Willebrand factor, type A domain"/>
    <property type="match status" value="1"/>
</dbReference>
<evidence type="ECO:0000256" key="1">
    <source>
        <dbReference type="ARBA" id="ARBA00022475"/>
    </source>
</evidence>